<keyword evidence="3" id="KW-1185">Reference proteome</keyword>
<dbReference type="AlphaFoldDB" id="A0A409X5U3"/>
<protein>
    <submittedName>
        <fullName evidence="2">Uncharacterized protein</fullName>
    </submittedName>
</protein>
<dbReference type="InParanoid" id="A0A409X5U3"/>
<organism evidence="2 3">
    <name type="scientific">Gymnopilus dilepis</name>
    <dbReference type="NCBI Taxonomy" id="231916"/>
    <lineage>
        <taxon>Eukaryota</taxon>
        <taxon>Fungi</taxon>
        <taxon>Dikarya</taxon>
        <taxon>Basidiomycota</taxon>
        <taxon>Agaricomycotina</taxon>
        <taxon>Agaricomycetes</taxon>
        <taxon>Agaricomycetidae</taxon>
        <taxon>Agaricales</taxon>
        <taxon>Agaricineae</taxon>
        <taxon>Hymenogastraceae</taxon>
        <taxon>Gymnopilus</taxon>
    </lineage>
</organism>
<dbReference type="Proteomes" id="UP000284706">
    <property type="component" value="Unassembled WGS sequence"/>
</dbReference>
<dbReference type="EMBL" id="NHYE01004145">
    <property type="protein sequence ID" value="PPQ86101.1"/>
    <property type="molecule type" value="Genomic_DNA"/>
</dbReference>
<keyword evidence="1" id="KW-0732">Signal</keyword>
<comment type="caution">
    <text evidence="2">The sequence shown here is derived from an EMBL/GenBank/DDBJ whole genome shotgun (WGS) entry which is preliminary data.</text>
</comment>
<evidence type="ECO:0000256" key="1">
    <source>
        <dbReference type="SAM" id="SignalP"/>
    </source>
</evidence>
<gene>
    <name evidence="2" type="ORF">CVT26_001110</name>
</gene>
<evidence type="ECO:0000313" key="2">
    <source>
        <dbReference type="EMBL" id="PPQ86101.1"/>
    </source>
</evidence>
<sequence length="254" mass="28199">MALIISLFLLPWLKLNVSSAVAIFFSATLEAGSQPCQHGQCFVLTTGVLLAISRTTTSRPFLSWMTLMGLLSSSSSGVHAIYCGLWVNPIPTPESIPSTGRESDERIDAKFIDFGKSCRTPKISATHLRHILLAMDVAAAVVALNVPALKGITLEKLLLFIRYVSLTRNVIEFDIQDNTRPPEEPPNTVRTLLSKLLYEEEVIMGLWSALKDEVWRQARVIAATEDKIQVYKHLVCCLPRPSNRATKCLHNLDL</sequence>
<reference evidence="2 3" key="1">
    <citation type="journal article" date="2018" name="Evol. Lett.">
        <title>Horizontal gene cluster transfer increased hallucinogenic mushroom diversity.</title>
        <authorList>
            <person name="Reynolds H.T."/>
            <person name="Vijayakumar V."/>
            <person name="Gluck-Thaler E."/>
            <person name="Korotkin H.B."/>
            <person name="Matheny P.B."/>
            <person name="Slot J.C."/>
        </authorList>
    </citation>
    <scope>NUCLEOTIDE SEQUENCE [LARGE SCALE GENOMIC DNA]</scope>
    <source>
        <strain evidence="2 3">SRW20</strain>
    </source>
</reference>
<accession>A0A409X5U3</accession>
<proteinExistence type="predicted"/>
<feature type="chain" id="PRO_5019091857" evidence="1">
    <location>
        <begin position="21"/>
        <end position="254"/>
    </location>
</feature>
<evidence type="ECO:0000313" key="3">
    <source>
        <dbReference type="Proteomes" id="UP000284706"/>
    </source>
</evidence>
<name>A0A409X5U3_9AGAR</name>
<feature type="signal peptide" evidence="1">
    <location>
        <begin position="1"/>
        <end position="20"/>
    </location>
</feature>